<evidence type="ECO:0000256" key="2">
    <source>
        <dbReference type="ARBA" id="ARBA00022737"/>
    </source>
</evidence>
<evidence type="ECO:0000256" key="1">
    <source>
        <dbReference type="ARBA" id="ARBA00022729"/>
    </source>
</evidence>
<dbReference type="PANTHER" id="PTHR10680:SF38">
    <property type="entry name" value="BLL1368 PROTEIN"/>
    <property type="match status" value="1"/>
</dbReference>
<dbReference type="Pfam" id="PF01436">
    <property type="entry name" value="NHL"/>
    <property type="match status" value="2"/>
</dbReference>
<evidence type="ECO:0000256" key="3">
    <source>
        <dbReference type="ARBA" id="ARBA00023180"/>
    </source>
</evidence>
<protein>
    <recommendedName>
        <fullName evidence="7">6-bladed beta-propeller</fullName>
    </recommendedName>
</protein>
<feature type="repeat" description="NHL" evidence="4">
    <location>
        <begin position="161"/>
        <end position="203"/>
    </location>
</feature>
<sequence>MTVTGSSTRSYTVAEGWGQIPSDVTLGHTHGVVVDRQDQVYVFHTGTPSMLVFDENGQFLRSWGEMFQGGAHGCYLHREGDQEYLYLTDTKRGITVKTDLQGEVLLTIGVPDLPQIYGSDQKFSPTDVAVAPNGDIYVADGYGQSWIHQYDQAGKYIRSWGGRGSEPGQLNCPHGISVNFRSGEPELYVADRGNFRIQVFTMDGQHKRFIDHDMDRPCSFYFAGDEMVFPDLHSRVTIFDGSDRLIAHLGEDQQAYKQKGWPNLPQTYFRTGRFSSPHGVCVDSKGSIYVGEWIAVGRITKLLRNEA</sequence>
<keyword evidence="6" id="KW-1185">Reference proteome</keyword>
<dbReference type="AlphaFoldDB" id="A0A916NQW2"/>
<proteinExistence type="predicted"/>
<dbReference type="Proteomes" id="UP000693672">
    <property type="component" value="Unassembled WGS sequence"/>
</dbReference>
<evidence type="ECO:0000313" key="5">
    <source>
        <dbReference type="EMBL" id="CAG7631933.1"/>
    </source>
</evidence>
<comment type="caution">
    <text evidence="5">The sequence shown here is derived from an EMBL/GenBank/DDBJ whole genome shotgun (WGS) entry which is preliminary data.</text>
</comment>
<dbReference type="InterPro" id="IPR001258">
    <property type="entry name" value="NHL_repeat"/>
</dbReference>
<accession>A0A916NQW2</accession>
<dbReference type="RefSeq" id="WP_218093092.1">
    <property type="nucleotide sequence ID" value="NZ_CAJVAS010000014.1"/>
</dbReference>
<dbReference type="PROSITE" id="PS51125">
    <property type="entry name" value="NHL"/>
    <property type="match status" value="2"/>
</dbReference>
<evidence type="ECO:0008006" key="7">
    <source>
        <dbReference type="Google" id="ProtNLM"/>
    </source>
</evidence>
<gene>
    <name evidence="5" type="ORF">PAESOLCIP111_03331</name>
</gene>
<keyword evidence="3" id="KW-0325">Glycoprotein</keyword>
<evidence type="ECO:0000313" key="6">
    <source>
        <dbReference type="Proteomes" id="UP000693672"/>
    </source>
</evidence>
<feature type="repeat" description="NHL" evidence="4">
    <location>
        <begin position="124"/>
        <end position="153"/>
    </location>
</feature>
<keyword evidence="2" id="KW-0677">Repeat</keyword>
<keyword evidence="1" id="KW-0732">Signal</keyword>
<evidence type="ECO:0000256" key="4">
    <source>
        <dbReference type="PROSITE-ProRule" id="PRU00504"/>
    </source>
</evidence>
<dbReference type="PANTHER" id="PTHR10680">
    <property type="entry name" value="PEPTIDYL-GLYCINE ALPHA-AMIDATING MONOOXYGENASE"/>
    <property type="match status" value="1"/>
</dbReference>
<reference evidence="5" key="1">
    <citation type="submission" date="2021-06" db="EMBL/GenBank/DDBJ databases">
        <authorList>
            <person name="Criscuolo A."/>
        </authorList>
    </citation>
    <scope>NUCLEOTIDE SEQUENCE</scope>
    <source>
        <strain evidence="5">CIP111600</strain>
    </source>
</reference>
<dbReference type="EMBL" id="CAJVAS010000014">
    <property type="protein sequence ID" value="CAG7631933.1"/>
    <property type="molecule type" value="Genomic_DNA"/>
</dbReference>
<name>A0A916NQW2_9BACL</name>
<organism evidence="5 6">
    <name type="scientific">Paenibacillus solanacearum</name>
    <dbReference type="NCBI Taxonomy" id="2048548"/>
    <lineage>
        <taxon>Bacteria</taxon>
        <taxon>Bacillati</taxon>
        <taxon>Bacillota</taxon>
        <taxon>Bacilli</taxon>
        <taxon>Bacillales</taxon>
        <taxon>Paenibacillaceae</taxon>
        <taxon>Paenibacillus</taxon>
    </lineage>
</organism>